<dbReference type="InterPro" id="IPR023529">
    <property type="entry name" value="ProQ"/>
</dbReference>
<reference evidence="8" key="1">
    <citation type="submission" date="2016-09" db="EMBL/GenBank/DDBJ databases">
        <authorList>
            <person name="Wan X."/>
            <person name="Hou S."/>
        </authorList>
    </citation>
    <scope>NUCLEOTIDE SEQUENCE [LARGE SCALE GENOMIC DNA]</scope>
    <source>
        <strain evidence="8">KH87</strain>
    </source>
</reference>
<dbReference type="SMART" id="SM00945">
    <property type="entry name" value="ProQ"/>
    <property type="match status" value="1"/>
</dbReference>
<dbReference type="EMBL" id="MKEK01000001">
    <property type="protein sequence ID" value="OEY69782.1"/>
    <property type="molecule type" value="Genomic_DNA"/>
</dbReference>
<evidence type="ECO:0000313" key="7">
    <source>
        <dbReference type="EMBL" id="OEY69782.1"/>
    </source>
</evidence>
<keyword evidence="8" id="KW-1185">Reference proteome</keyword>
<dbReference type="InterPro" id="IPR036442">
    <property type="entry name" value="ProQ/FinO_sf"/>
</dbReference>
<evidence type="ECO:0000259" key="6">
    <source>
        <dbReference type="SMART" id="SM00945"/>
    </source>
</evidence>
<dbReference type="NCBIfam" id="NF003434">
    <property type="entry name" value="PRK04950.1"/>
    <property type="match status" value="1"/>
</dbReference>
<feature type="compositionally biased region" description="Basic and acidic residues" evidence="5">
    <location>
        <begin position="108"/>
        <end position="117"/>
    </location>
</feature>
<proteinExistence type="inferred from homology"/>
<evidence type="ECO:0000256" key="3">
    <source>
        <dbReference type="ARBA" id="ARBA00023186"/>
    </source>
</evidence>
<feature type="domain" description="ProQ/FinO" evidence="6">
    <location>
        <begin position="9"/>
        <end position="123"/>
    </location>
</feature>
<evidence type="ECO:0000313" key="8">
    <source>
        <dbReference type="Proteomes" id="UP000242258"/>
    </source>
</evidence>
<dbReference type="PANTHER" id="PTHR38106:SF1">
    <property type="entry name" value="RNA CHAPERONE PROQ"/>
    <property type="match status" value="1"/>
</dbReference>
<dbReference type="Pfam" id="PF04352">
    <property type="entry name" value="ProQ"/>
    <property type="match status" value="1"/>
</dbReference>
<dbReference type="AlphaFoldDB" id="A0A1E7Q6G0"/>
<accession>A0A1E7Q6G0</accession>
<dbReference type="RefSeq" id="WP_070049352.1">
    <property type="nucleotide sequence ID" value="NZ_CBCSDO010000004.1"/>
</dbReference>
<evidence type="ECO:0000256" key="2">
    <source>
        <dbReference type="ARBA" id="ARBA00022884"/>
    </source>
</evidence>
<evidence type="ECO:0000256" key="4">
    <source>
        <dbReference type="HAMAP-Rule" id="MF_00749"/>
    </source>
</evidence>
<evidence type="ECO:0000256" key="1">
    <source>
        <dbReference type="ARBA" id="ARBA00022490"/>
    </source>
</evidence>
<keyword evidence="1 4" id="KW-0963">Cytoplasm</keyword>
<feature type="region of interest" description="Disordered" evidence="5">
    <location>
        <begin position="108"/>
        <end position="170"/>
    </location>
</feature>
<dbReference type="GO" id="GO:0010608">
    <property type="term" value="P:post-transcriptional regulation of gene expression"/>
    <property type="evidence" value="ECO:0007669"/>
    <property type="project" value="InterPro"/>
</dbReference>
<dbReference type="HAMAP" id="MF_00749">
    <property type="entry name" value="ProQ"/>
    <property type="match status" value="1"/>
</dbReference>
<comment type="function">
    <text evidence="4">RNA chaperone with significant RNA binding, RNA strand exchange and RNA duplexing activities.</text>
</comment>
<dbReference type="STRING" id="1628148.BI198_09555"/>
<comment type="similarity">
    <text evidence="4">Belongs to the ProQ family.</text>
</comment>
<dbReference type="Pfam" id="PF17516">
    <property type="entry name" value="ProQ_C"/>
    <property type="match status" value="1"/>
</dbReference>
<dbReference type="GO" id="GO:0034057">
    <property type="term" value="F:RNA strand-exchange activity"/>
    <property type="evidence" value="ECO:0007669"/>
    <property type="project" value="UniProtKB-UniRule"/>
</dbReference>
<dbReference type="GO" id="GO:0005829">
    <property type="term" value="C:cytosol"/>
    <property type="evidence" value="ECO:0007669"/>
    <property type="project" value="TreeGrafter"/>
</dbReference>
<dbReference type="SUPFAM" id="SSF48657">
    <property type="entry name" value="FinO-like"/>
    <property type="match status" value="1"/>
</dbReference>
<sequence>MTTPTEQNQKLTTTKDVIAYLVTEYPACFSLTGEVKPLKVGIFQDLAQKLEPESPISKTQLRQALRVYTSSWRYLAATKQGVARVDLTGTAGDIIDEQQAEHAAVTLKESKAKAAEKRKSRQAAAKAETTAADSEKATDKPRYKKAMNKATPSHSKAAVKPKSDAARTPAPAAPVKLEAVAADAVVVGANVLVKLGQTPMLATVLEVNKGDVTVQLGSGMVIKTRQDSLYLA</sequence>
<dbReference type="InterPro" id="IPR016103">
    <property type="entry name" value="ProQ/FinO"/>
</dbReference>
<dbReference type="Gene3D" id="1.10.1710.10">
    <property type="entry name" value="ProQ/FinO domain"/>
    <property type="match status" value="1"/>
</dbReference>
<dbReference type="OrthoDB" id="8421419at2"/>
<evidence type="ECO:0000256" key="5">
    <source>
        <dbReference type="SAM" id="MobiDB-lite"/>
    </source>
</evidence>
<dbReference type="PANTHER" id="PTHR38106">
    <property type="entry name" value="RNA CHAPERONE PROQ"/>
    <property type="match status" value="1"/>
</dbReference>
<comment type="subcellular location">
    <subcellularLocation>
        <location evidence="4">Cytoplasm</location>
    </subcellularLocation>
</comment>
<comment type="caution">
    <text evidence="7">The sequence shown here is derived from an EMBL/GenBank/DDBJ whole genome shotgun (WGS) entry which is preliminary data.</text>
</comment>
<keyword evidence="2 4" id="KW-0694">RNA-binding</keyword>
<protein>
    <recommendedName>
        <fullName evidence="4">RNA chaperone ProQ</fullName>
    </recommendedName>
</protein>
<name>A0A1E7Q6G0_9GAMM</name>
<organism evidence="7 8">
    <name type="scientific">Rheinheimera salexigens</name>
    <dbReference type="NCBI Taxonomy" id="1628148"/>
    <lineage>
        <taxon>Bacteria</taxon>
        <taxon>Pseudomonadati</taxon>
        <taxon>Pseudomonadota</taxon>
        <taxon>Gammaproteobacteria</taxon>
        <taxon>Chromatiales</taxon>
        <taxon>Chromatiaceae</taxon>
        <taxon>Rheinheimera</taxon>
    </lineage>
</organism>
<dbReference type="GO" id="GO:0033592">
    <property type="term" value="F:RNA strand annealing activity"/>
    <property type="evidence" value="ECO:0007669"/>
    <property type="project" value="UniProtKB-UniRule"/>
</dbReference>
<feature type="compositionally biased region" description="Low complexity" evidence="5">
    <location>
        <begin position="122"/>
        <end position="132"/>
    </location>
</feature>
<gene>
    <name evidence="4" type="primary">proQ</name>
    <name evidence="7" type="ORF">BI198_09555</name>
</gene>
<dbReference type="Proteomes" id="UP000242258">
    <property type="component" value="Unassembled WGS sequence"/>
</dbReference>
<keyword evidence="3 4" id="KW-0143">Chaperone</keyword>
<dbReference type="InterPro" id="IPR035236">
    <property type="entry name" value="ProQ_C"/>
</dbReference>